<evidence type="ECO:0000313" key="8">
    <source>
        <dbReference type="Proteomes" id="UP000503018"/>
    </source>
</evidence>
<feature type="modified residue" description="4-aspartylphosphate" evidence="4">
    <location>
        <position position="703"/>
    </location>
</feature>
<dbReference type="PANTHER" id="PTHR43065">
    <property type="entry name" value="SENSOR HISTIDINE KINASE"/>
    <property type="match status" value="1"/>
</dbReference>
<dbReference type="PANTHER" id="PTHR43065:SF42">
    <property type="entry name" value="TWO-COMPONENT SENSOR PPRA"/>
    <property type="match status" value="1"/>
</dbReference>
<dbReference type="Gene3D" id="3.40.50.2300">
    <property type="match status" value="1"/>
</dbReference>
<dbReference type="InterPro" id="IPR003594">
    <property type="entry name" value="HATPase_dom"/>
</dbReference>
<gene>
    <name evidence="7" type="ORF">GV829_09710</name>
</gene>
<dbReference type="Pfam" id="PF13188">
    <property type="entry name" value="PAS_8"/>
    <property type="match status" value="1"/>
</dbReference>
<dbReference type="EMBL" id="CP053015">
    <property type="protein sequence ID" value="QJQ33697.1"/>
    <property type="molecule type" value="Genomic_DNA"/>
</dbReference>
<dbReference type="Proteomes" id="UP000503018">
    <property type="component" value="Chromosome"/>
</dbReference>
<dbReference type="SUPFAM" id="SSF55874">
    <property type="entry name" value="ATPase domain of HSP90 chaperone/DNA topoisomerase II/histidine kinase"/>
    <property type="match status" value="1"/>
</dbReference>
<dbReference type="SUPFAM" id="SSF52172">
    <property type="entry name" value="CheY-like"/>
    <property type="match status" value="1"/>
</dbReference>
<dbReference type="InterPro" id="IPR001789">
    <property type="entry name" value="Sig_transdc_resp-reg_receiver"/>
</dbReference>
<proteinExistence type="predicted"/>
<dbReference type="Gene3D" id="3.30.565.10">
    <property type="entry name" value="Histidine kinase-like ATPase, C-terminal domain"/>
    <property type="match status" value="1"/>
</dbReference>
<dbReference type="InterPro" id="IPR036097">
    <property type="entry name" value="HisK_dim/P_sf"/>
</dbReference>
<organism evidence="7 8">
    <name type="scientific">Sphingomonas lacunae</name>
    <dbReference type="NCBI Taxonomy" id="2698828"/>
    <lineage>
        <taxon>Bacteria</taxon>
        <taxon>Pseudomonadati</taxon>
        <taxon>Pseudomonadota</taxon>
        <taxon>Alphaproteobacteria</taxon>
        <taxon>Sphingomonadales</taxon>
        <taxon>Sphingomonadaceae</taxon>
        <taxon>Sphingomonas</taxon>
    </lineage>
</organism>
<dbReference type="RefSeq" id="WP_169948196.1">
    <property type="nucleotide sequence ID" value="NZ_CP053015.1"/>
</dbReference>
<keyword evidence="3 4" id="KW-0597">Phosphoprotein</keyword>
<accession>A0A6M4AX62</accession>
<dbReference type="FunFam" id="1.10.287.130:FF:000037">
    <property type="entry name" value="Hybrid sensor histidine kinase/response regulator"/>
    <property type="match status" value="1"/>
</dbReference>
<dbReference type="CDD" id="cd00082">
    <property type="entry name" value="HisKA"/>
    <property type="match status" value="1"/>
</dbReference>
<dbReference type="InterPro" id="IPR011006">
    <property type="entry name" value="CheY-like_superfamily"/>
</dbReference>
<dbReference type="InterPro" id="IPR035965">
    <property type="entry name" value="PAS-like_dom_sf"/>
</dbReference>
<dbReference type="InterPro" id="IPR000014">
    <property type="entry name" value="PAS"/>
</dbReference>
<reference evidence="7 8" key="1">
    <citation type="submission" date="2020-01" db="EMBL/GenBank/DDBJ databases">
        <title>Sphingomonas sp. strain CSW-10.</title>
        <authorList>
            <person name="Chen W.-M."/>
        </authorList>
    </citation>
    <scope>NUCLEOTIDE SEQUENCE [LARGE SCALE GENOMIC DNA]</scope>
    <source>
        <strain evidence="7 8">CSW-10</strain>
    </source>
</reference>
<dbReference type="Pfam" id="PF00072">
    <property type="entry name" value="Response_reg"/>
    <property type="match status" value="1"/>
</dbReference>
<name>A0A6M4AX62_9SPHN</name>
<dbReference type="Pfam" id="PF00512">
    <property type="entry name" value="HisKA"/>
    <property type="match status" value="1"/>
</dbReference>
<evidence type="ECO:0000256" key="1">
    <source>
        <dbReference type="ARBA" id="ARBA00000085"/>
    </source>
</evidence>
<dbReference type="PROSITE" id="PS50109">
    <property type="entry name" value="HIS_KIN"/>
    <property type="match status" value="1"/>
</dbReference>
<dbReference type="Pfam" id="PF02518">
    <property type="entry name" value="HATPase_c"/>
    <property type="match status" value="1"/>
</dbReference>
<feature type="domain" description="Histidine kinase" evidence="5">
    <location>
        <begin position="404"/>
        <end position="628"/>
    </location>
</feature>
<dbReference type="SMART" id="SM00448">
    <property type="entry name" value="REC"/>
    <property type="match status" value="1"/>
</dbReference>
<dbReference type="InterPro" id="IPR004358">
    <property type="entry name" value="Sig_transdc_His_kin-like_C"/>
</dbReference>
<dbReference type="SMART" id="SM00387">
    <property type="entry name" value="HATPase_c"/>
    <property type="match status" value="1"/>
</dbReference>
<dbReference type="EC" id="2.7.13.3" evidence="2"/>
<evidence type="ECO:0000256" key="4">
    <source>
        <dbReference type="PROSITE-ProRule" id="PRU00169"/>
    </source>
</evidence>
<dbReference type="PROSITE" id="PS50110">
    <property type="entry name" value="RESPONSE_REGULATORY"/>
    <property type="match status" value="1"/>
</dbReference>
<dbReference type="InterPro" id="IPR003661">
    <property type="entry name" value="HisK_dim/P_dom"/>
</dbReference>
<keyword evidence="8" id="KW-1185">Reference proteome</keyword>
<dbReference type="KEGG" id="slan:GV829_09710"/>
<dbReference type="SMART" id="SM00388">
    <property type="entry name" value="HisKA"/>
    <property type="match status" value="1"/>
</dbReference>
<protein>
    <recommendedName>
        <fullName evidence="2">histidine kinase</fullName>
        <ecNumber evidence="2">2.7.13.3</ecNumber>
    </recommendedName>
</protein>
<dbReference type="SUPFAM" id="SSF55785">
    <property type="entry name" value="PYP-like sensor domain (PAS domain)"/>
    <property type="match status" value="1"/>
</dbReference>
<evidence type="ECO:0000256" key="2">
    <source>
        <dbReference type="ARBA" id="ARBA00012438"/>
    </source>
</evidence>
<sequence>MLSGLLVWLPTQSAALSAGFTGVGLLAAAVVWALRKPGTTGVPVLAEVSDWALVRAVADSDSGGIAITDRTGKLVCANDLYCDWFGGAVTPPNLPVEARTNALLAEAGRTAWRDGEAAVAAFLCKGREMTGTVQRVGRTQDHLLWRWIVHVSRDPVQEAADALGGAAGRLLGESGVMAVLVTPSGTIRAANASFRLRAAGSIDAKVEGHDFAAALRIDAQGLIRFAREREGEGATPLRVIEVPFDRQSDSAPLMLFLIDEEGGLAERGIALDYVESLLTALPFGMAMVDRDGRFLFVNTAFIKAAGLPDGTQLSYPSDLVVSEDKGALGDAIRRHTGGRSSAGDISVRLRGSPDDPVSIGLVGVRGMGDAAVLLSLREAGGDAELKQQMVQAGKMQAVGQLAGGIAHDFNNILTAILGSCDLMLMRHSPGDSDYDDIQQVRSNSNRAANLTRQLLAFSRQQTLRPQILNLSDIVADVSHLLERLIGEQVTLTVQHGRGIGPVRADPVQLEQVIVNLAVNARDAMPRGGTLTIATRSVKPPDIKGRDGTEAMPPGDYSLLTVSDTGTGIPADVLPKIFDPFFTTKDVGKGTGLGLATVYGIVKQSGGYIFADSVPGQGTSFSIYLPVYHGPEEVSQAAPATPATARSLHWGSGTILLVEDEDMVRAVAERALVRAGYTVVAAINGEDGLEKFAGMAEVDLIISDVMMPQMDGPTMVQDIRQRRADVPVLFMSGYAEEQLRQSIALANVAFLPKPFSVAQLIDAVAVIRGAAE</sequence>
<dbReference type="GO" id="GO:0000155">
    <property type="term" value="F:phosphorelay sensor kinase activity"/>
    <property type="evidence" value="ECO:0007669"/>
    <property type="project" value="InterPro"/>
</dbReference>
<evidence type="ECO:0000259" key="5">
    <source>
        <dbReference type="PROSITE" id="PS50109"/>
    </source>
</evidence>
<feature type="domain" description="Response regulatory" evidence="6">
    <location>
        <begin position="653"/>
        <end position="767"/>
    </location>
</feature>
<dbReference type="AlphaFoldDB" id="A0A6M4AX62"/>
<dbReference type="InterPro" id="IPR005467">
    <property type="entry name" value="His_kinase_dom"/>
</dbReference>
<comment type="catalytic activity">
    <reaction evidence="1">
        <text>ATP + protein L-histidine = ADP + protein N-phospho-L-histidine.</text>
        <dbReference type="EC" id="2.7.13.3"/>
    </reaction>
</comment>
<dbReference type="Gene3D" id="1.10.287.130">
    <property type="match status" value="1"/>
</dbReference>
<dbReference type="SUPFAM" id="SSF47384">
    <property type="entry name" value="Homodimeric domain of signal transducing histidine kinase"/>
    <property type="match status" value="1"/>
</dbReference>
<dbReference type="PRINTS" id="PR00344">
    <property type="entry name" value="BCTRLSENSOR"/>
</dbReference>
<evidence type="ECO:0000313" key="7">
    <source>
        <dbReference type="EMBL" id="QJQ33697.1"/>
    </source>
</evidence>
<evidence type="ECO:0000256" key="3">
    <source>
        <dbReference type="ARBA" id="ARBA00022553"/>
    </source>
</evidence>
<evidence type="ECO:0000259" key="6">
    <source>
        <dbReference type="PROSITE" id="PS50110"/>
    </source>
</evidence>
<dbReference type="InterPro" id="IPR036890">
    <property type="entry name" value="HATPase_C_sf"/>
</dbReference>